<dbReference type="EMBL" id="CAJFDH010000004">
    <property type="protein sequence ID" value="CAD5218401.1"/>
    <property type="molecule type" value="Genomic_DNA"/>
</dbReference>
<dbReference type="EMBL" id="CAJFCW020000004">
    <property type="protein sequence ID" value="CAG9110338.1"/>
    <property type="molecule type" value="Genomic_DNA"/>
</dbReference>
<sequence length="141" mass="16013">MQISHLIHSFQKQLIPCVLHSFRPVDSSFVLHQPVDLTFPMDAQRSNWFGSSQVDTTSYSSYCNGSRTLYFSYCEVGRNYYSSYCRFSTLAMQQGQEGLKRCGSQGEMDNISQFIPKDTPKVTFASDSTGRLCLRDEVCST</sequence>
<dbReference type="AlphaFoldDB" id="A0A811KRR8"/>
<name>A0A811KRR8_9BILA</name>
<comment type="caution">
    <text evidence="1">The sequence shown here is derived from an EMBL/GenBank/DDBJ whole genome shotgun (WGS) entry which is preliminary data.</text>
</comment>
<protein>
    <submittedName>
        <fullName evidence="1">Uncharacterized protein</fullName>
    </submittedName>
</protein>
<evidence type="ECO:0000313" key="2">
    <source>
        <dbReference type="Proteomes" id="UP000614601"/>
    </source>
</evidence>
<accession>A0A811KRR8</accession>
<evidence type="ECO:0000313" key="1">
    <source>
        <dbReference type="EMBL" id="CAD5218401.1"/>
    </source>
</evidence>
<dbReference type="Proteomes" id="UP000783686">
    <property type="component" value="Unassembled WGS sequence"/>
</dbReference>
<reference evidence="1" key="1">
    <citation type="submission" date="2020-09" db="EMBL/GenBank/DDBJ databases">
        <authorList>
            <person name="Kikuchi T."/>
        </authorList>
    </citation>
    <scope>NUCLEOTIDE SEQUENCE</scope>
    <source>
        <strain evidence="1">SH1</strain>
    </source>
</reference>
<proteinExistence type="predicted"/>
<keyword evidence="2" id="KW-1185">Reference proteome</keyword>
<organism evidence="1 2">
    <name type="scientific">Bursaphelenchus okinawaensis</name>
    <dbReference type="NCBI Taxonomy" id="465554"/>
    <lineage>
        <taxon>Eukaryota</taxon>
        <taxon>Metazoa</taxon>
        <taxon>Ecdysozoa</taxon>
        <taxon>Nematoda</taxon>
        <taxon>Chromadorea</taxon>
        <taxon>Rhabditida</taxon>
        <taxon>Tylenchina</taxon>
        <taxon>Tylenchomorpha</taxon>
        <taxon>Aphelenchoidea</taxon>
        <taxon>Aphelenchoididae</taxon>
        <taxon>Bursaphelenchus</taxon>
    </lineage>
</organism>
<dbReference type="Proteomes" id="UP000614601">
    <property type="component" value="Unassembled WGS sequence"/>
</dbReference>
<gene>
    <name evidence="1" type="ORF">BOKJ2_LOCUS7611</name>
</gene>